<dbReference type="InterPro" id="IPR001128">
    <property type="entry name" value="Cyt_P450"/>
</dbReference>
<evidence type="ECO:0000256" key="18">
    <source>
        <dbReference type="ARBA" id="ARBA00023004"/>
    </source>
</evidence>
<keyword evidence="22" id="KW-0413">Isomerase</keyword>
<evidence type="ECO:0000256" key="3">
    <source>
        <dbReference type="ARBA" id="ARBA00001971"/>
    </source>
</evidence>
<evidence type="ECO:0000256" key="23">
    <source>
        <dbReference type="ARBA" id="ARBA00023239"/>
    </source>
</evidence>
<evidence type="ECO:0000313" key="31">
    <source>
        <dbReference type="EMBL" id="CAK6955554.1"/>
    </source>
</evidence>
<evidence type="ECO:0000256" key="12">
    <source>
        <dbReference type="ARBA" id="ARBA00022617"/>
    </source>
</evidence>
<keyword evidence="30" id="KW-0732">Signal</keyword>
<dbReference type="Gene3D" id="1.10.630.10">
    <property type="entry name" value="Cytochrome P450"/>
    <property type="match status" value="1"/>
</dbReference>
<comment type="similarity">
    <text evidence="5 27">Belongs to the cytochrome P450 family.</text>
</comment>
<keyword evidence="12 27" id="KW-0349">Heme</keyword>
<proteinExistence type="inferred from homology"/>
<comment type="catalytic activity">
    <reaction evidence="1">
        <text>prostaglandin H2 = prostaglandin I2</text>
        <dbReference type="Rhea" id="RHEA:23580"/>
        <dbReference type="ChEBI" id="CHEBI:57403"/>
        <dbReference type="ChEBI" id="CHEBI:57405"/>
        <dbReference type="EC" id="5.3.99.4"/>
    </reaction>
    <physiologicalReaction direction="left-to-right" evidence="1">
        <dbReference type="Rhea" id="RHEA:23581"/>
    </physiologicalReaction>
</comment>
<keyword evidence="9" id="KW-0644">Prostaglandin metabolism</keyword>
<evidence type="ECO:0000256" key="20">
    <source>
        <dbReference type="ARBA" id="ARBA00023136"/>
    </source>
</evidence>
<keyword evidence="15 27" id="KW-0256">Endoplasmic reticulum</keyword>
<comment type="subcellular location">
    <subcellularLocation>
        <location evidence="4">Endoplasmic reticulum membrane</location>
        <topology evidence="4">Single-pass membrane protein</topology>
    </subcellularLocation>
</comment>
<comment type="catalytic activity">
    <reaction evidence="2">
        <text>a hydroperoxyeicosatetraenoate = an oxoeicosatetraenoate + H2O</text>
        <dbReference type="Rhea" id="RHEA:55556"/>
        <dbReference type="ChEBI" id="CHEBI:15377"/>
        <dbReference type="ChEBI" id="CHEBI:59720"/>
        <dbReference type="ChEBI" id="CHEBI:131859"/>
        <dbReference type="EC" id="4.2.1.152"/>
    </reaction>
    <physiologicalReaction direction="left-to-right" evidence="2">
        <dbReference type="Rhea" id="RHEA:55557"/>
    </physiologicalReaction>
</comment>
<keyword evidence="14 27" id="KW-0479">Metal-binding</keyword>
<evidence type="ECO:0000256" key="10">
    <source>
        <dbReference type="ARBA" id="ARBA00022516"/>
    </source>
</evidence>
<evidence type="ECO:0000256" key="9">
    <source>
        <dbReference type="ARBA" id="ARBA00022501"/>
    </source>
</evidence>
<dbReference type="AlphaFoldDB" id="A0AAV1N7U6"/>
<feature type="signal peptide" evidence="30">
    <location>
        <begin position="1"/>
        <end position="24"/>
    </location>
</feature>
<evidence type="ECO:0000313" key="32">
    <source>
        <dbReference type="Proteomes" id="UP001314229"/>
    </source>
</evidence>
<keyword evidence="18 27" id="KW-0408">Iron</keyword>
<evidence type="ECO:0000256" key="17">
    <source>
        <dbReference type="ARBA" id="ARBA00022989"/>
    </source>
</evidence>
<dbReference type="PRINTS" id="PR00465">
    <property type="entry name" value="EP450IV"/>
</dbReference>
<evidence type="ECO:0000256" key="15">
    <source>
        <dbReference type="ARBA" id="ARBA00022824"/>
    </source>
</evidence>
<evidence type="ECO:0000256" key="16">
    <source>
        <dbReference type="ARBA" id="ARBA00022832"/>
    </source>
</evidence>
<evidence type="ECO:0000256" key="25">
    <source>
        <dbReference type="ARBA" id="ARBA00033404"/>
    </source>
</evidence>
<dbReference type="GO" id="GO:0106256">
    <property type="term" value="F:hydroperoxy icosatetraenoate dehydratase activity"/>
    <property type="evidence" value="ECO:0007669"/>
    <property type="project" value="UniProtKB-EC"/>
</dbReference>
<evidence type="ECO:0000256" key="21">
    <source>
        <dbReference type="ARBA" id="ARBA00023160"/>
    </source>
</evidence>
<dbReference type="InterPro" id="IPR002403">
    <property type="entry name" value="Cyt_P450_E_grp-IV"/>
</dbReference>
<dbReference type="InterPro" id="IPR024204">
    <property type="entry name" value="Cyt_P450_CYP7A1-type"/>
</dbReference>
<keyword evidence="20 27" id="KW-0472">Membrane</keyword>
<keyword evidence="23" id="KW-0456">Lyase</keyword>
<dbReference type="GO" id="GO:0001516">
    <property type="term" value="P:prostaglandin biosynthetic process"/>
    <property type="evidence" value="ECO:0007669"/>
    <property type="project" value="UniProtKB-KW"/>
</dbReference>
<dbReference type="SUPFAM" id="SSF48264">
    <property type="entry name" value="Cytochrome P450"/>
    <property type="match status" value="1"/>
</dbReference>
<evidence type="ECO:0000256" key="4">
    <source>
        <dbReference type="ARBA" id="ARBA00004389"/>
    </source>
</evidence>
<dbReference type="GO" id="GO:0016705">
    <property type="term" value="F:oxidoreductase activity, acting on paired donors, with incorporation or reduction of molecular oxygen"/>
    <property type="evidence" value="ECO:0007669"/>
    <property type="project" value="InterPro"/>
</dbReference>
<evidence type="ECO:0000256" key="30">
    <source>
        <dbReference type="SAM" id="SignalP"/>
    </source>
</evidence>
<evidence type="ECO:0000256" key="24">
    <source>
        <dbReference type="ARBA" id="ARBA00031205"/>
    </source>
</evidence>
<evidence type="ECO:0000256" key="28">
    <source>
        <dbReference type="PIRSR" id="PIRSR000047-1"/>
    </source>
</evidence>
<dbReference type="GO" id="GO:0020037">
    <property type="term" value="F:heme binding"/>
    <property type="evidence" value="ECO:0007669"/>
    <property type="project" value="InterPro"/>
</dbReference>
<gene>
    <name evidence="31" type="ORF">FSCOSCO3_A025327</name>
</gene>
<dbReference type="InterPro" id="IPR036396">
    <property type="entry name" value="Cyt_P450_sf"/>
</dbReference>
<evidence type="ECO:0000256" key="2">
    <source>
        <dbReference type="ARBA" id="ARBA00001719"/>
    </source>
</evidence>
<dbReference type="GO" id="GO:0005789">
    <property type="term" value="C:endoplasmic reticulum membrane"/>
    <property type="evidence" value="ECO:0007669"/>
    <property type="project" value="UniProtKB-SubCell"/>
</dbReference>
<keyword evidence="17" id="KW-1133">Transmembrane helix</keyword>
<dbReference type="EMBL" id="CAWUFR010000022">
    <property type="protein sequence ID" value="CAK6955554.1"/>
    <property type="molecule type" value="Genomic_DNA"/>
</dbReference>
<keyword evidence="32" id="KW-1185">Reference proteome</keyword>
<evidence type="ECO:0000256" key="6">
    <source>
        <dbReference type="ARBA" id="ARBA00012204"/>
    </source>
</evidence>
<comment type="function">
    <text evidence="26">Catalyzes the biosynthesis and metabolism of eicosanoids. Catalyzes the isomerization of prostaglandin H2 to prostacyclin (= prostaglandin I2), a potent mediator of vasodilation and inhibitor of platelet aggregation. Additionally, displays dehydratase activity, toward hydroperoxyeicosatetraenoates (HPETEs), especially toward (15S)-hydroperoxy-(5Z,8Z,11Z,13E)-eicosatetraenoate (15(S)-HPETE).</text>
</comment>
<evidence type="ECO:0000256" key="11">
    <source>
        <dbReference type="ARBA" id="ARBA00022585"/>
    </source>
</evidence>
<evidence type="ECO:0000256" key="26">
    <source>
        <dbReference type="ARBA" id="ARBA00045141"/>
    </source>
</evidence>
<evidence type="ECO:0000256" key="13">
    <source>
        <dbReference type="ARBA" id="ARBA00022692"/>
    </source>
</evidence>
<dbReference type="PANTHER" id="PTHR24306:SF4">
    <property type="entry name" value="PROSTACYCLIN SYNTHASE"/>
    <property type="match status" value="1"/>
</dbReference>
<dbReference type="Proteomes" id="UP001314229">
    <property type="component" value="Unassembled WGS sequence"/>
</dbReference>
<evidence type="ECO:0000256" key="14">
    <source>
        <dbReference type="ARBA" id="ARBA00022723"/>
    </source>
</evidence>
<sequence>MIWTIFLLCQAALLYFILTHRTRSKSEPPLDKGVIPWLGHALEFGKDASKFLNRMKLKHGDIFTVRVAGRYVTILLDPHSYDSIINDSESLDFTRYAQVLMERIFNLRLPYHQPAKEKAMMKQHFLGGNFTALNSTMSRHLQALLKAEMPGNQKDWKEEGLFNFSYGTLFKAGYLTLFGGEQNNNSTDPLKVYKEYRVFDGLLTKMARGTLKPEEKRTAQTVRQRLWELLAQAGLTEDSGSNPWLHAYRRLLQEEGADEEMQKRAILMQLWATQGNVGPAAFWLLGFLLTNPEALTAVRREFNTISHTETSEACLLDGPVNTPVFDSALEETLRLTAASFITREVVQEKTFHMANGQEYLLRRGDRVCLFPFNSPQMDHEIYHEPQKYKYDRFLNEDGSVMRDFYKGGKRLKYYTMPWGAGANGCVGKQFAINTIRQFVYMVLTNFDLELCDPNAQMPDVNPGRYGFGMLQPEGDLLVRYKTRNTH</sequence>
<feature type="binding site" description="axial binding residue" evidence="28">
    <location>
        <position position="425"/>
    </location>
    <ligand>
        <name>heme</name>
        <dbReference type="ChEBI" id="CHEBI:30413"/>
    </ligand>
    <ligandPart>
        <name>Fe</name>
        <dbReference type="ChEBI" id="CHEBI:18248"/>
    </ligandPart>
</feature>
<dbReference type="GO" id="GO:0008116">
    <property type="term" value="F:prostaglandin-I synthase activity"/>
    <property type="evidence" value="ECO:0007669"/>
    <property type="project" value="UniProtKB-EC"/>
</dbReference>
<evidence type="ECO:0000256" key="19">
    <source>
        <dbReference type="ARBA" id="ARBA00023098"/>
    </source>
</evidence>
<feature type="binding site" evidence="29">
    <location>
        <position position="103"/>
    </location>
    <ligand>
        <name>substrate</name>
    </ligand>
</feature>
<keyword evidence="21" id="KW-0275">Fatty acid biosynthesis</keyword>
<evidence type="ECO:0000256" key="27">
    <source>
        <dbReference type="PIRNR" id="PIRNR000047"/>
    </source>
</evidence>
<name>A0AAV1N7U6_SCOSC</name>
<keyword evidence="10" id="KW-0444">Lipid biosynthesis</keyword>
<dbReference type="PIRSF" id="PIRSF000047">
    <property type="entry name" value="Cytochrome_CYPVIIA1"/>
    <property type="match status" value="1"/>
</dbReference>
<dbReference type="FunFam" id="1.10.630.10:FF:000025">
    <property type="entry name" value="Prostaglandin I2 (prostacyclin) synthase"/>
    <property type="match status" value="1"/>
</dbReference>
<organism evidence="31 32">
    <name type="scientific">Scomber scombrus</name>
    <name type="common">Atlantic mackerel</name>
    <name type="synonym">Scomber vernalis</name>
    <dbReference type="NCBI Taxonomy" id="13677"/>
    <lineage>
        <taxon>Eukaryota</taxon>
        <taxon>Metazoa</taxon>
        <taxon>Chordata</taxon>
        <taxon>Craniata</taxon>
        <taxon>Vertebrata</taxon>
        <taxon>Euteleostomi</taxon>
        <taxon>Actinopterygii</taxon>
        <taxon>Neopterygii</taxon>
        <taxon>Teleostei</taxon>
        <taxon>Neoteleostei</taxon>
        <taxon>Acanthomorphata</taxon>
        <taxon>Pelagiaria</taxon>
        <taxon>Scombriformes</taxon>
        <taxon>Scombridae</taxon>
        <taxon>Scomber</taxon>
    </lineage>
</organism>
<dbReference type="EC" id="5.3.99.4" evidence="6"/>
<dbReference type="GO" id="GO:0004497">
    <property type="term" value="F:monooxygenase activity"/>
    <property type="evidence" value="ECO:0007669"/>
    <property type="project" value="InterPro"/>
</dbReference>
<keyword evidence="16" id="KW-0276">Fatty acid metabolism</keyword>
<dbReference type="GO" id="GO:0005506">
    <property type="term" value="F:iron ion binding"/>
    <property type="evidence" value="ECO:0007669"/>
    <property type="project" value="InterPro"/>
</dbReference>
<feature type="binding site" evidence="29">
    <location>
        <position position="276"/>
    </location>
    <ligand>
        <name>substrate</name>
    </ligand>
</feature>
<keyword evidence="19" id="KW-0443">Lipid metabolism</keyword>
<dbReference type="Pfam" id="PF00067">
    <property type="entry name" value="p450"/>
    <property type="match status" value="1"/>
</dbReference>
<reference evidence="31 32" key="1">
    <citation type="submission" date="2024-01" db="EMBL/GenBank/DDBJ databases">
        <authorList>
            <person name="Alioto T."/>
            <person name="Alioto T."/>
            <person name="Gomez Garrido J."/>
        </authorList>
    </citation>
    <scope>NUCLEOTIDE SEQUENCE [LARGE SCALE GENOMIC DNA]</scope>
</reference>
<feature type="binding site" evidence="29">
    <location>
        <position position="109"/>
    </location>
    <ligand>
        <name>substrate</name>
    </ligand>
</feature>
<evidence type="ECO:0000256" key="29">
    <source>
        <dbReference type="PIRSR" id="PIRSR000047-2"/>
    </source>
</evidence>
<evidence type="ECO:0000256" key="8">
    <source>
        <dbReference type="ARBA" id="ARBA00017409"/>
    </source>
</evidence>
<evidence type="ECO:0000256" key="1">
    <source>
        <dbReference type="ARBA" id="ARBA00000463"/>
    </source>
</evidence>
<protein>
    <recommendedName>
        <fullName evidence="8">Prostacyclin synthase</fullName>
        <ecNumber evidence="7">4.2.1.152</ecNumber>
        <ecNumber evidence="6">5.3.99.4</ecNumber>
    </recommendedName>
    <alternativeName>
        <fullName evidence="25">Hydroperoxy icosatetraenoate dehydratase</fullName>
    </alternativeName>
    <alternativeName>
        <fullName evidence="24">Prostaglandin I2 synthase</fullName>
    </alternativeName>
</protein>
<dbReference type="PANTHER" id="PTHR24306">
    <property type="match status" value="1"/>
</dbReference>
<keyword evidence="11" id="KW-0643">Prostaglandin biosynthesis</keyword>
<evidence type="ECO:0000256" key="7">
    <source>
        <dbReference type="ARBA" id="ARBA00013084"/>
    </source>
</evidence>
<dbReference type="EC" id="4.2.1.152" evidence="7"/>
<keyword evidence="13" id="KW-0812">Transmembrane</keyword>
<evidence type="ECO:0000256" key="5">
    <source>
        <dbReference type="ARBA" id="ARBA00010617"/>
    </source>
</evidence>
<evidence type="ECO:0000256" key="22">
    <source>
        <dbReference type="ARBA" id="ARBA00023235"/>
    </source>
</evidence>
<feature type="binding site" evidence="29">
    <location>
        <position position="366"/>
    </location>
    <ligand>
        <name>substrate</name>
    </ligand>
</feature>
<comment type="cofactor">
    <cofactor evidence="3 27 28">
        <name>heme</name>
        <dbReference type="ChEBI" id="CHEBI:30413"/>
    </cofactor>
</comment>
<accession>A0AAV1N7U6</accession>
<feature type="chain" id="PRO_5043640070" description="Prostacyclin synthase" evidence="30">
    <location>
        <begin position="25"/>
        <end position="486"/>
    </location>
</feature>
<comment type="caution">
    <text evidence="31">The sequence shown here is derived from an EMBL/GenBank/DDBJ whole genome shotgun (WGS) entry which is preliminary data.</text>
</comment>